<keyword evidence="7" id="KW-0325">Glycoprotein</keyword>
<keyword evidence="3" id="KW-0732">Signal</keyword>
<organism evidence="9 10">
    <name type="scientific">Citrus x changshan-huyou</name>
    <dbReference type="NCBI Taxonomy" id="2935761"/>
    <lineage>
        <taxon>Eukaryota</taxon>
        <taxon>Viridiplantae</taxon>
        <taxon>Streptophyta</taxon>
        <taxon>Embryophyta</taxon>
        <taxon>Tracheophyta</taxon>
        <taxon>Spermatophyta</taxon>
        <taxon>Magnoliopsida</taxon>
        <taxon>eudicotyledons</taxon>
        <taxon>Gunneridae</taxon>
        <taxon>Pentapetalae</taxon>
        <taxon>rosids</taxon>
        <taxon>malvids</taxon>
        <taxon>Sapindales</taxon>
        <taxon>Rutaceae</taxon>
        <taxon>Aurantioideae</taxon>
        <taxon>Citrus</taxon>
    </lineage>
</organism>
<name>A0AAP0MQV3_9ROSI</name>
<dbReference type="GO" id="GO:0016020">
    <property type="term" value="C:membrane"/>
    <property type="evidence" value="ECO:0007669"/>
    <property type="project" value="UniProtKB-SubCell"/>
</dbReference>
<gene>
    <name evidence="9" type="ORF">WN944_009993</name>
</gene>
<protein>
    <submittedName>
        <fullName evidence="9">Uncharacterized protein</fullName>
    </submittedName>
</protein>
<dbReference type="EMBL" id="JBCGBO010000002">
    <property type="protein sequence ID" value="KAK9221566.1"/>
    <property type="molecule type" value="Genomic_DNA"/>
</dbReference>
<evidence type="ECO:0000313" key="9">
    <source>
        <dbReference type="EMBL" id="KAK9221566.1"/>
    </source>
</evidence>
<feature type="transmembrane region" description="Helical" evidence="8">
    <location>
        <begin position="132"/>
        <end position="153"/>
    </location>
</feature>
<evidence type="ECO:0000256" key="8">
    <source>
        <dbReference type="SAM" id="Phobius"/>
    </source>
</evidence>
<evidence type="ECO:0000256" key="5">
    <source>
        <dbReference type="ARBA" id="ARBA00023136"/>
    </source>
</evidence>
<keyword evidence="10" id="KW-1185">Reference proteome</keyword>
<evidence type="ECO:0000256" key="7">
    <source>
        <dbReference type="ARBA" id="ARBA00023180"/>
    </source>
</evidence>
<reference evidence="9 10" key="1">
    <citation type="submission" date="2024-05" db="EMBL/GenBank/DDBJ databases">
        <title>Haplotype-resolved chromosome-level genome assembly of Huyou (Citrus changshanensis).</title>
        <authorList>
            <person name="Miao C."/>
            <person name="Chen W."/>
            <person name="Wu Y."/>
            <person name="Wang L."/>
            <person name="Zhao S."/>
            <person name="Grierson D."/>
            <person name="Xu C."/>
            <person name="Chen K."/>
        </authorList>
    </citation>
    <scope>NUCLEOTIDE SEQUENCE [LARGE SCALE GENOMIC DNA]</scope>
    <source>
        <strain evidence="9">01-14</strain>
        <tissue evidence="9">Leaf</tissue>
    </source>
</reference>
<comment type="caution">
    <text evidence="9">The sequence shown here is derived from an EMBL/GenBank/DDBJ whole genome shotgun (WGS) entry which is preliminary data.</text>
</comment>
<evidence type="ECO:0000256" key="6">
    <source>
        <dbReference type="ARBA" id="ARBA00023170"/>
    </source>
</evidence>
<evidence type="ECO:0000256" key="1">
    <source>
        <dbReference type="ARBA" id="ARBA00004479"/>
    </source>
</evidence>
<accession>A0AAP0MQV3</accession>
<dbReference type="InterPro" id="IPR046956">
    <property type="entry name" value="RLP23-like"/>
</dbReference>
<evidence type="ECO:0000256" key="2">
    <source>
        <dbReference type="ARBA" id="ARBA00022692"/>
    </source>
</evidence>
<evidence type="ECO:0000313" key="10">
    <source>
        <dbReference type="Proteomes" id="UP001428341"/>
    </source>
</evidence>
<dbReference type="PANTHER" id="PTHR48063">
    <property type="entry name" value="LRR RECEPTOR-LIKE KINASE"/>
    <property type="match status" value="1"/>
</dbReference>
<keyword evidence="5 8" id="KW-0472">Membrane</keyword>
<dbReference type="AlphaFoldDB" id="A0AAP0MQV3"/>
<evidence type="ECO:0000256" key="3">
    <source>
        <dbReference type="ARBA" id="ARBA00022729"/>
    </source>
</evidence>
<dbReference type="Proteomes" id="UP001428341">
    <property type="component" value="Unassembled WGS sequence"/>
</dbReference>
<proteinExistence type="predicted"/>
<keyword evidence="2 8" id="KW-0812">Transmembrane</keyword>
<keyword evidence="4 8" id="KW-1133">Transmembrane helix</keyword>
<evidence type="ECO:0000256" key="4">
    <source>
        <dbReference type="ARBA" id="ARBA00022989"/>
    </source>
</evidence>
<keyword evidence="6" id="KW-0675">Receptor</keyword>
<comment type="subcellular location">
    <subcellularLocation>
        <location evidence="1">Membrane</location>
        <topology evidence="1">Single-pass type I membrane protein</topology>
    </subcellularLocation>
</comment>
<sequence>MKDLFVGNNRLNGTLTKASDSFPSFSFWTSLLILRKLASDIITNLSRLAHMDISFDLRTFNFRSGWIPPFQLNTIILGSCKMGPEFRCLNIYEKSEALQFTSFKQMSKEGTLKDPGILAPDNSEDGFITQGFYISVVLGFVIALWGVYGILLLKRS</sequence>